<dbReference type="InterPro" id="IPR025535">
    <property type="entry name" value="DUF4421"/>
</dbReference>
<feature type="chain" id="PRO_5037745136" evidence="1">
    <location>
        <begin position="24"/>
        <end position="353"/>
    </location>
</feature>
<gene>
    <name evidence="2" type="ORF">JR347_17955</name>
</gene>
<keyword evidence="1" id="KW-0732">Signal</keyword>
<dbReference type="KEGG" id="fuv:JR347_17955"/>
<accession>A0A974WFC2</accession>
<sequence length="353" mass="40429">MKALKIICIIGLCALCHSTFGQLAYLDSLAEANKEEYTANRKLYIEERHDQWYIKPIVTLRTLNLDITDENQNVPDIRYSPSSNNFMGFGIYAFDLNIELSFKLPQDEEKVPADIFGKTESFDFQTNIYAKKWGADVAFQRYNGMYMEDPQNHFSDWQSGDPYPIRDDLSLRYFQFNGFYIFNHKKFSFRSPYTQADRQLKNQGSFLLSFFVSNFRFSADSTLIPPSAQAAFPLNDDLKRMRVTTLALMPGYTYTLTQNNFYINGALSLGPGHLWTAYNRGDFSEENIGFRPVFNFRGGFGYNGPQFFAGASGFFQVVSAKLDNANIASASGNIKFFVGFRIKEKGIMKKSLF</sequence>
<dbReference type="EMBL" id="CP070608">
    <property type="protein sequence ID" value="QSE97439.1"/>
    <property type="molecule type" value="Genomic_DNA"/>
</dbReference>
<evidence type="ECO:0000256" key="1">
    <source>
        <dbReference type="SAM" id="SignalP"/>
    </source>
</evidence>
<keyword evidence="3" id="KW-1185">Reference proteome</keyword>
<evidence type="ECO:0000313" key="3">
    <source>
        <dbReference type="Proteomes" id="UP000662783"/>
    </source>
</evidence>
<name>A0A974WFC2_9BACT</name>
<dbReference type="Proteomes" id="UP000662783">
    <property type="component" value="Chromosome"/>
</dbReference>
<dbReference type="AlphaFoldDB" id="A0A974WFC2"/>
<dbReference type="Pfam" id="PF14391">
    <property type="entry name" value="DUF4421"/>
    <property type="match status" value="1"/>
</dbReference>
<evidence type="ECO:0000313" key="2">
    <source>
        <dbReference type="EMBL" id="QSE97439.1"/>
    </source>
</evidence>
<feature type="signal peptide" evidence="1">
    <location>
        <begin position="1"/>
        <end position="23"/>
    </location>
</feature>
<organism evidence="2 3">
    <name type="scientific">Fulvivirga lutea</name>
    <dbReference type="NCBI Taxonomy" id="2810512"/>
    <lineage>
        <taxon>Bacteria</taxon>
        <taxon>Pseudomonadati</taxon>
        <taxon>Bacteroidota</taxon>
        <taxon>Cytophagia</taxon>
        <taxon>Cytophagales</taxon>
        <taxon>Fulvivirgaceae</taxon>
        <taxon>Fulvivirga</taxon>
    </lineage>
</organism>
<dbReference type="RefSeq" id="WP_205721950.1">
    <property type="nucleotide sequence ID" value="NZ_CP070608.1"/>
</dbReference>
<proteinExistence type="predicted"/>
<reference evidence="2" key="1">
    <citation type="submission" date="2021-02" db="EMBL/GenBank/DDBJ databases">
        <title>Fulvivirga sp. S481 isolated from sea water.</title>
        <authorList>
            <person name="Bae S.S."/>
            <person name="Baek K."/>
        </authorList>
    </citation>
    <scope>NUCLEOTIDE SEQUENCE</scope>
    <source>
        <strain evidence="2">S481</strain>
    </source>
</reference>
<protein>
    <submittedName>
        <fullName evidence="2">DUF4421 family protein</fullName>
    </submittedName>
</protein>